<sequence length="74" mass="8088">MHLVHSMVYTGQTPWHGLGNQLAADQPLEVWAQQARMNWKIEESEVRFAAGAADIATRQSTGDPRGLGLRGSVS</sequence>
<gene>
    <name evidence="1" type="ORF">LMG28138_01456</name>
</gene>
<dbReference type="EMBL" id="CADIKM010000004">
    <property type="protein sequence ID" value="CAB3782173.1"/>
    <property type="molecule type" value="Genomic_DNA"/>
</dbReference>
<evidence type="ECO:0000313" key="1">
    <source>
        <dbReference type="EMBL" id="CAB3782173.1"/>
    </source>
</evidence>
<dbReference type="RefSeq" id="WP_175103698.1">
    <property type="nucleotide sequence ID" value="NZ_CADIKM010000004.1"/>
</dbReference>
<dbReference type="AlphaFoldDB" id="A0A6S7CKR2"/>
<reference evidence="1 2" key="1">
    <citation type="submission" date="2020-04" db="EMBL/GenBank/DDBJ databases">
        <authorList>
            <person name="De Canck E."/>
        </authorList>
    </citation>
    <scope>NUCLEOTIDE SEQUENCE [LARGE SCALE GENOMIC DNA]</scope>
    <source>
        <strain evidence="1 2">LMG 28138</strain>
    </source>
</reference>
<dbReference type="Proteomes" id="UP000494115">
    <property type="component" value="Unassembled WGS sequence"/>
</dbReference>
<proteinExistence type="predicted"/>
<accession>A0A6S7CKR2</accession>
<evidence type="ECO:0000313" key="2">
    <source>
        <dbReference type="Proteomes" id="UP000494115"/>
    </source>
</evidence>
<name>A0A6S7CKR2_9BURK</name>
<organism evidence="1 2">
    <name type="scientific">Pararobbsia alpina</name>
    <dbReference type="NCBI Taxonomy" id="621374"/>
    <lineage>
        <taxon>Bacteria</taxon>
        <taxon>Pseudomonadati</taxon>
        <taxon>Pseudomonadota</taxon>
        <taxon>Betaproteobacteria</taxon>
        <taxon>Burkholderiales</taxon>
        <taxon>Burkholderiaceae</taxon>
        <taxon>Pararobbsia</taxon>
    </lineage>
</organism>
<keyword evidence="2" id="KW-1185">Reference proteome</keyword>
<protein>
    <submittedName>
        <fullName evidence="1">Uncharacterized protein</fullName>
    </submittedName>
</protein>